<dbReference type="InterPro" id="IPR002639">
    <property type="entry name" value="UreF"/>
</dbReference>
<dbReference type="KEGG" id="cmp:Cha6605_5094"/>
<dbReference type="Proteomes" id="UP000010366">
    <property type="component" value="Chromosome"/>
</dbReference>
<gene>
    <name evidence="3" type="primary">ureF</name>
    <name evidence="4" type="ORF">Cha6605_5094</name>
</gene>
<dbReference type="eggNOG" id="COG0830">
    <property type="taxonomic scope" value="Bacteria"/>
</dbReference>
<evidence type="ECO:0000256" key="1">
    <source>
        <dbReference type="ARBA" id="ARBA00022988"/>
    </source>
</evidence>
<accession>K9UMD8</accession>
<dbReference type="PANTHER" id="PTHR33620">
    <property type="entry name" value="UREASE ACCESSORY PROTEIN F"/>
    <property type="match status" value="1"/>
</dbReference>
<dbReference type="HOGENOM" id="CLU_049215_2_1_3"/>
<reference evidence="4 5" key="1">
    <citation type="submission" date="2012-05" db="EMBL/GenBank/DDBJ databases">
        <title>Finished chromosome of genome of Chamaesiphon sp. PCC 6605.</title>
        <authorList>
            <consortium name="US DOE Joint Genome Institute"/>
            <person name="Gugger M."/>
            <person name="Coursin T."/>
            <person name="Rippka R."/>
            <person name="Tandeau De Marsac N."/>
            <person name="Huntemann M."/>
            <person name="Wei C.-L."/>
            <person name="Han J."/>
            <person name="Detter J.C."/>
            <person name="Han C."/>
            <person name="Tapia R."/>
            <person name="Chen A."/>
            <person name="Kyrpides N."/>
            <person name="Mavromatis K."/>
            <person name="Markowitz V."/>
            <person name="Szeto E."/>
            <person name="Ivanova N."/>
            <person name="Pagani I."/>
            <person name="Pati A."/>
            <person name="Goodwin L."/>
            <person name="Nordberg H.P."/>
            <person name="Cantor M.N."/>
            <person name="Hua S.X."/>
            <person name="Woyke T."/>
            <person name="Kerfeld C.A."/>
        </authorList>
    </citation>
    <scope>NUCLEOTIDE SEQUENCE [LARGE SCALE GENOMIC DNA]</scope>
    <source>
        <strain evidence="5">ATCC 27169 / PCC 6605</strain>
    </source>
</reference>
<dbReference type="PIRSF" id="PIRSF009467">
    <property type="entry name" value="Ureas_acces_UreF"/>
    <property type="match status" value="1"/>
</dbReference>
<dbReference type="InterPro" id="IPR038277">
    <property type="entry name" value="UreF_sf"/>
</dbReference>
<keyword evidence="2 3" id="KW-0143">Chaperone</keyword>
<dbReference type="Pfam" id="PF01730">
    <property type="entry name" value="UreF"/>
    <property type="match status" value="1"/>
</dbReference>
<name>K9UMD8_CHAP6</name>
<evidence type="ECO:0000256" key="2">
    <source>
        <dbReference type="ARBA" id="ARBA00023186"/>
    </source>
</evidence>
<proteinExistence type="inferred from homology"/>
<dbReference type="PANTHER" id="PTHR33620:SF1">
    <property type="entry name" value="UREASE ACCESSORY PROTEIN F"/>
    <property type="match status" value="1"/>
</dbReference>
<dbReference type="GO" id="GO:0016151">
    <property type="term" value="F:nickel cation binding"/>
    <property type="evidence" value="ECO:0007669"/>
    <property type="project" value="UniProtKB-UniRule"/>
</dbReference>
<sequence>MDRENATPDRQQLLRLLQLSSPLLPVGGYSYSEGLEQTIDRGIISDRGTLQAWIECELQTGAIRIETAMVDRAYLAGMTGEIARLRYWNQWLCAARETEELRLQSWQMGGSLVKLALELTPEIADSISAIGNPCNYAIAFGHVAQAWQIEREAAILAYVHTWVANQLSVGIKLIPLGQTAGQQILWQLQPNIDALARTIPTLADRDLYACSWGLSLASMQHETLYSRLFRS</sequence>
<dbReference type="EMBL" id="CP003600">
    <property type="protein sequence ID" value="AFY95995.1"/>
    <property type="molecule type" value="Genomic_DNA"/>
</dbReference>
<dbReference type="AlphaFoldDB" id="K9UMD8"/>
<evidence type="ECO:0000256" key="3">
    <source>
        <dbReference type="HAMAP-Rule" id="MF_01385"/>
    </source>
</evidence>
<dbReference type="RefSeq" id="WP_015162082.1">
    <property type="nucleotide sequence ID" value="NC_019697.1"/>
</dbReference>
<dbReference type="HAMAP" id="MF_01385">
    <property type="entry name" value="UreF"/>
    <property type="match status" value="1"/>
</dbReference>
<dbReference type="STRING" id="1173020.Cha6605_5094"/>
<comment type="function">
    <text evidence="3">Required for maturation of urease via the functional incorporation of the urease nickel metallocenter.</text>
</comment>
<keyword evidence="1 3" id="KW-0996">Nickel insertion</keyword>
<comment type="similarity">
    <text evidence="3">Belongs to the UreF family.</text>
</comment>
<keyword evidence="3" id="KW-0963">Cytoplasm</keyword>
<dbReference type="PATRIC" id="fig|1173020.3.peg.5836"/>
<comment type="subcellular location">
    <subcellularLocation>
        <location evidence="3">Cytoplasm</location>
    </subcellularLocation>
</comment>
<keyword evidence="5" id="KW-1185">Reference proteome</keyword>
<protein>
    <recommendedName>
        <fullName evidence="3">Urease accessory protein UreF</fullName>
    </recommendedName>
</protein>
<organism evidence="4 5">
    <name type="scientific">Chamaesiphon minutus (strain ATCC 27169 / PCC 6605)</name>
    <dbReference type="NCBI Taxonomy" id="1173020"/>
    <lineage>
        <taxon>Bacteria</taxon>
        <taxon>Bacillati</taxon>
        <taxon>Cyanobacteriota</taxon>
        <taxon>Cyanophyceae</taxon>
        <taxon>Gomontiellales</taxon>
        <taxon>Chamaesiphonaceae</taxon>
        <taxon>Chamaesiphon</taxon>
    </lineage>
</organism>
<comment type="subunit">
    <text evidence="3">UreD, UreF and UreG form a complex that acts as a GTP-hydrolysis-dependent molecular chaperone, activating the urease apoprotein by helping to assemble the nickel containing metallocenter of UreC. The UreE protein probably delivers the nickel.</text>
</comment>
<evidence type="ECO:0000313" key="4">
    <source>
        <dbReference type="EMBL" id="AFY95995.1"/>
    </source>
</evidence>
<dbReference type="GO" id="GO:0005737">
    <property type="term" value="C:cytoplasm"/>
    <property type="evidence" value="ECO:0007669"/>
    <property type="project" value="UniProtKB-SubCell"/>
</dbReference>
<dbReference type="Gene3D" id="1.10.4190.10">
    <property type="entry name" value="Urease accessory protein UreF"/>
    <property type="match status" value="1"/>
</dbReference>
<evidence type="ECO:0000313" key="5">
    <source>
        <dbReference type="Proteomes" id="UP000010366"/>
    </source>
</evidence>
<dbReference type="OrthoDB" id="9798772at2"/>